<dbReference type="SUPFAM" id="SSF111069">
    <property type="entry name" value="Hypothetical protein yfbM"/>
    <property type="match status" value="1"/>
</dbReference>
<dbReference type="InterPro" id="IPR035944">
    <property type="entry name" value="YfbM-like_sf"/>
</dbReference>
<comment type="caution">
    <text evidence="1">The sequence shown here is derived from an EMBL/GenBank/DDBJ whole genome shotgun (WGS) entry which is preliminary data.</text>
</comment>
<dbReference type="Proteomes" id="UP000589036">
    <property type="component" value="Unassembled WGS sequence"/>
</dbReference>
<sequence>MGFWMWLTRHDQEQVLALLDHPDGVRAGRDRLLQAWWDMPDEPEQDPSAALQVLEEVWTARTWDALHVLLTGCENTDDDMVPTGEAPARDVVMGGLVLSPDGGAARLKTPLLLTPDEVRAVHAHLQAVDRDALIRERHPLLREVGPYSFGTTAEPGRPDAEGDMVQNGSLARDFDLLRDFYARAAAGGDTVIKNIM</sequence>
<evidence type="ECO:0008006" key="3">
    <source>
        <dbReference type="Google" id="ProtNLM"/>
    </source>
</evidence>
<protein>
    <recommendedName>
        <fullName evidence="3">DUF1877 domain-containing protein</fullName>
    </recommendedName>
</protein>
<dbReference type="Pfam" id="PF08974">
    <property type="entry name" value="DUF1877"/>
    <property type="match status" value="1"/>
</dbReference>
<dbReference type="Gene3D" id="3.40.1760.10">
    <property type="entry name" value="YfbM-like super family"/>
    <property type="match status" value="1"/>
</dbReference>
<evidence type="ECO:0000313" key="2">
    <source>
        <dbReference type="Proteomes" id="UP000589036"/>
    </source>
</evidence>
<keyword evidence="2" id="KW-1185">Reference proteome</keyword>
<dbReference type="EMBL" id="JACCCC010000001">
    <property type="protein sequence ID" value="NYE47430.1"/>
    <property type="molecule type" value="Genomic_DNA"/>
</dbReference>
<proteinExistence type="predicted"/>
<name>A0A852U080_9ACTN</name>
<reference evidence="1 2" key="1">
    <citation type="submission" date="2020-07" db="EMBL/GenBank/DDBJ databases">
        <title>Sequencing the genomes of 1000 actinobacteria strains.</title>
        <authorList>
            <person name="Klenk H.-P."/>
        </authorList>
    </citation>
    <scope>NUCLEOTIDE SEQUENCE [LARGE SCALE GENOMIC DNA]</scope>
    <source>
        <strain evidence="1 2">CXB654</strain>
    </source>
</reference>
<evidence type="ECO:0000313" key="1">
    <source>
        <dbReference type="EMBL" id="NYE47430.1"/>
    </source>
</evidence>
<gene>
    <name evidence="1" type="ORF">HDA32_002550</name>
</gene>
<organism evidence="1 2">
    <name type="scientific">Spinactinospora alkalitolerans</name>
    <dbReference type="NCBI Taxonomy" id="687207"/>
    <lineage>
        <taxon>Bacteria</taxon>
        <taxon>Bacillati</taxon>
        <taxon>Actinomycetota</taxon>
        <taxon>Actinomycetes</taxon>
        <taxon>Streptosporangiales</taxon>
        <taxon>Nocardiopsidaceae</taxon>
        <taxon>Spinactinospora</taxon>
    </lineage>
</organism>
<dbReference type="RefSeq" id="WP_179643374.1">
    <property type="nucleotide sequence ID" value="NZ_BAAAYY010000015.1"/>
</dbReference>
<dbReference type="AlphaFoldDB" id="A0A852U080"/>
<dbReference type="InterPro" id="IPR015068">
    <property type="entry name" value="DUF1877"/>
</dbReference>
<accession>A0A852U080</accession>